<dbReference type="AlphaFoldDB" id="A0A0H3ZPJ4"/>
<name>A0A0H3ZPJ4_9GAMM</name>
<proteinExistence type="predicted"/>
<dbReference type="EMBL" id="KP795564">
    <property type="protein sequence ID" value="AKN38115.1"/>
    <property type="molecule type" value="Genomic_DNA"/>
</dbReference>
<organism evidence="1">
    <name type="scientific">Enterovibrio norvegicus</name>
    <dbReference type="NCBI Taxonomy" id="188144"/>
    <lineage>
        <taxon>Bacteria</taxon>
        <taxon>Pseudomonadati</taxon>
        <taxon>Pseudomonadota</taxon>
        <taxon>Gammaproteobacteria</taxon>
        <taxon>Vibrionales</taxon>
        <taxon>Vibrionaceae</taxon>
        <taxon>Enterovibrio</taxon>
    </lineage>
</organism>
<evidence type="ECO:0008006" key="2">
    <source>
        <dbReference type="Google" id="ProtNLM"/>
    </source>
</evidence>
<accession>A0A0H3ZPJ4</accession>
<sequence length="75" mass="8411">MMQSFSEWVESVGGTAKAAKVLSCPVKTVDSWVSLTRHPGIRNIQHIEDTLGVGVIDFEGWRTRYLKKNNDHPNA</sequence>
<evidence type="ECO:0000313" key="1">
    <source>
        <dbReference type="EMBL" id="AKN38115.1"/>
    </source>
</evidence>
<reference evidence="1" key="1">
    <citation type="journal article" date="2015" name="MBio">
        <title>Eco-Evolutionary Dynamics of Episomes among Ecologically Cohesive Bacterial Populations.</title>
        <authorList>
            <person name="Xue H."/>
            <person name="Cordero O.X."/>
            <person name="Camas F.M."/>
            <person name="Trimble W."/>
            <person name="Meyer F."/>
            <person name="Guglielmini J."/>
            <person name="Rocha E.P."/>
            <person name="Polz M.F."/>
        </authorList>
    </citation>
    <scope>NUCLEOTIDE SEQUENCE</scope>
    <source>
        <strain evidence="1">1F_260</strain>
    </source>
</reference>
<protein>
    <recommendedName>
        <fullName evidence="2">Transcriptional regulator</fullName>
    </recommendedName>
</protein>